<keyword evidence="2" id="KW-1185">Reference proteome</keyword>
<organism evidence="1 2">
    <name type="scientific">Streptococcus infantarius subsp. infantarius ATCC BAA-102</name>
    <dbReference type="NCBI Taxonomy" id="471872"/>
    <lineage>
        <taxon>Bacteria</taxon>
        <taxon>Bacillati</taxon>
        <taxon>Bacillota</taxon>
        <taxon>Bacilli</taxon>
        <taxon>Lactobacillales</taxon>
        <taxon>Streptococcaceae</taxon>
        <taxon>Streptococcus</taxon>
    </lineage>
</organism>
<dbReference type="Proteomes" id="UP000005602">
    <property type="component" value="Unassembled WGS sequence"/>
</dbReference>
<sequence length="55" mass="6323">MLHGTLLHSKIQSRILYHILNKLAMEKRKPLENIGNLVEISHKKTPAFLLVSSFI</sequence>
<evidence type="ECO:0008006" key="3">
    <source>
        <dbReference type="Google" id="ProtNLM"/>
    </source>
</evidence>
<name>A0ABM9XBW8_9STRE</name>
<dbReference type="EMBL" id="ABJK02000022">
    <property type="protein sequence ID" value="EDT46694.1"/>
    <property type="molecule type" value="Genomic_DNA"/>
</dbReference>
<comment type="caution">
    <text evidence="1">The sequence shown here is derived from an EMBL/GenBank/DDBJ whole genome shotgun (WGS) entry which is preliminary data.</text>
</comment>
<gene>
    <name evidence="1" type="ORF">STRINF_01698</name>
</gene>
<protein>
    <recommendedName>
        <fullName evidence="3">Transposase</fullName>
    </recommendedName>
</protein>
<reference evidence="1" key="1">
    <citation type="submission" date="2008-03" db="EMBL/GenBank/DDBJ databases">
        <authorList>
            <person name="Fulton L."/>
            <person name="Clifton S."/>
            <person name="Fulton B."/>
            <person name="Xu J."/>
            <person name="Minx P."/>
            <person name="Pepin K.H."/>
            <person name="Johnson M."/>
            <person name="Thiruvilangam P."/>
            <person name="Bhonagiri V."/>
            <person name="Nash W.E."/>
            <person name="Mardis E.R."/>
            <person name="Wilson R.K."/>
        </authorList>
    </citation>
    <scope>NUCLEOTIDE SEQUENCE</scope>
    <source>
        <strain evidence="1">ATCC BAA-102</strain>
    </source>
</reference>
<evidence type="ECO:0000313" key="1">
    <source>
        <dbReference type="EMBL" id="EDT46694.1"/>
    </source>
</evidence>
<evidence type="ECO:0000313" key="2">
    <source>
        <dbReference type="Proteomes" id="UP000005602"/>
    </source>
</evidence>
<reference evidence="1" key="2">
    <citation type="submission" date="2013-09" db="EMBL/GenBank/DDBJ databases">
        <title>Draft genome sequence of Streptococcus infantarius subsp. infantarius ATCC BAA-102.</title>
        <authorList>
            <person name="Sudarsanam P."/>
            <person name="Ley R."/>
            <person name="Guruge J."/>
            <person name="Turnbaugh P.J."/>
            <person name="Mahowald M."/>
            <person name="Liep D."/>
            <person name="Gordon J."/>
        </authorList>
    </citation>
    <scope>NUCLEOTIDE SEQUENCE</scope>
    <source>
        <strain evidence="1">ATCC BAA-102</strain>
    </source>
</reference>
<proteinExistence type="predicted"/>
<accession>A0ABM9XBW8</accession>